<dbReference type="AlphaFoldDB" id="A0A084G9D9"/>
<dbReference type="RefSeq" id="XP_016643750.1">
    <property type="nucleotide sequence ID" value="XM_016786774.1"/>
</dbReference>
<dbReference type="KEGG" id="sapo:SAPIO_CDS4150"/>
<evidence type="ECO:0000313" key="2">
    <source>
        <dbReference type="EMBL" id="KEZ43951.1"/>
    </source>
</evidence>
<dbReference type="VEuPathDB" id="FungiDB:SAPIO_CDS4150"/>
<protein>
    <submittedName>
        <fullName evidence="2">Uncharacterized protein</fullName>
    </submittedName>
</protein>
<keyword evidence="3" id="KW-1185">Reference proteome</keyword>
<accession>A0A084G9D9</accession>
<dbReference type="Proteomes" id="UP000028545">
    <property type="component" value="Unassembled WGS sequence"/>
</dbReference>
<organism evidence="2 3">
    <name type="scientific">Pseudallescheria apiosperma</name>
    <name type="common">Scedosporium apiospermum</name>
    <dbReference type="NCBI Taxonomy" id="563466"/>
    <lineage>
        <taxon>Eukaryota</taxon>
        <taxon>Fungi</taxon>
        <taxon>Dikarya</taxon>
        <taxon>Ascomycota</taxon>
        <taxon>Pezizomycotina</taxon>
        <taxon>Sordariomycetes</taxon>
        <taxon>Hypocreomycetidae</taxon>
        <taxon>Microascales</taxon>
        <taxon>Microascaceae</taxon>
        <taxon>Scedosporium</taxon>
    </lineage>
</organism>
<evidence type="ECO:0000256" key="1">
    <source>
        <dbReference type="SAM" id="MobiDB-lite"/>
    </source>
</evidence>
<feature type="region of interest" description="Disordered" evidence="1">
    <location>
        <begin position="146"/>
        <end position="232"/>
    </location>
</feature>
<name>A0A084G9D9_PSEDA</name>
<dbReference type="EMBL" id="JOWA01000090">
    <property type="protein sequence ID" value="KEZ43951.1"/>
    <property type="molecule type" value="Genomic_DNA"/>
</dbReference>
<reference evidence="2 3" key="1">
    <citation type="journal article" date="2014" name="Genome Announc.">
        <title>Draft genome sequence of the pathogenic fungus Scedosporium apiospermum.</title>
        <authorList>
            <person name="Vandeputte P."/>
            <person name="Ghamrawi S."/>
            <person name="Rechenmann M."/>
            <person name="Iltis A."/>
            <person name="Giraud S."/>
            <person name="Fleury M."/>
            <person name="Thornton C."/>
            <person name="Delhaes L."/>
            <person name="Meyer W."/>
            <person name="Papon N."/>
            <person name="Bouchara J.P."/>
        </authorList>
    </citation>
    <scope>NUCLEOTIDE SEQUENCE [LARGE SCALE GENOMIC DNA]</scope>
    <source>
        <strain evidence="2 3">IHEM 14462</strain>
    </source>
</reference>
<dbReference type="GeneID" id="27723222"/>
<dbReference type="HOGENOM" id="CLU_1195460_0_0_1"/>
<comment type="caution">
    <text evidence="2">The sequence shown here is derived from an EMBL/GenBank/DDBJ whole genome shotgun (WGS) entry which is preliminary data.</text>
</comment>
<feature type="region of interest" description="Disordered" evidence="1">
    <location>
        <begin position="1"/>
        <end position="26"/>
    </location>
</feature>
<evidence type="ECO:0000313" key="3">
    <source>
        <dbReference type="Proteomes" id="UP000028545"/>
    </source>
</evidence>
<gene>
    <name evidence="2" type="ORF">SAPIO_CDS4150</name>
</gene>
<feature type="compositionally biased region" description="Basic and acidic residues" evidence="1">
    <location>
        <begin position="211"/>
        <end position="232"/>
    </location>
</feature>
<proteinExistence type="predicted"/>
<sequence length="232" mass="25201">MESPDSAIGPLGTSEKTHGVTEPSALTGNAETLYGDQHKIISQWHQQLDQLRHSDGAQAEALVSQIAEILETHAWKQDSLILAFKNITDELRDKLSSNFQSEFEDNFPNVEDGISDAVKRLMTGSPGDGDTLGHVVETGQWARIHLAPDGPLRPSDPTGKRPLSNSQPSSPVAGDVKRARTRQPEEQGHDGDEQTEGDTVMAGDTIITVLHPEDTRETEAESEGETGHQLDL</sequence>
<feature type="compositionally biased region" description="Basic and acidic residues" evidence="1">
    <location>
        <begin position="175"/>
        <end position="192"/>
    </location>
</feature>